<comment type="similarity">
    <text evidence="10">Belongs to the glycosyltransferase 28 family. MurG subfamily.</text>
</comment>
<evidence type="ECO:0000256" key="11">
    <source>
        <dbReference type="SAM" id="Phobius"/>
    </source>
</evidence>
<feature type="domain" description="Glycosyl transferase family 28 C-terminal" evidence="13">
    <location>
        <begin position="188"/>
        <end position="338"/>
    </location>
</feature>
<keyword evidence="11" id="KW-1133">Transmembrane helix</keyword>
<proteinExistence type="inferred from homology"/>
<keyword evidence="4 10" id="KW-0808">Transferase</keyword>
<keyword evidence="5 10" id="KW-0133">Cell shape</keyword>
<dbReference type="GO" id="GO:0009252">
    <property type="term" value="P:peptidoglycan biosynthetic process"/>
    <property type="evidence" value="ECO:0007669"/>
    <property type="project" value="UniProtKB-UniRule"/>
</dbReference>
<evidence type="ECO:0000259" key="12">
    <source>
        <dbReference type="Pfam" id="PF03033"/>
    </source>
</evidence>
<evidence type="ECO:0000256" key="6">
    <source>
        <dbReference type="ARBA" id="ARBA00022984"/>
    </source>
</evidence>
<dbReference type="GO" id="GO:0005886">
    <property type="term" value="C:plasma membrane"/>
    <property type="evidence" value="ECO:0007669"/>
    <property type="project" value="UniProtKB-SubCell"/>
</dbReference>
<evidence type="ECO:0000256" key="9">
    <source>
        <dbReference type="ARBA" id="ARBA00023316"/>
    </source>
</evidence>
<dbReference type="Proteomes" id="UP000229901">
    <property type="component" value="Unassembled WGS sequence"/>
</dbReference>
<evidence type="ECO:0000256" key="5">
    <source>
        <dbReference type="ARBA" id="ARBA00022960"/>
    </source>
</evidence>
<dbReference type="InterPro" id="IPR007235">
    <property type="entry name" value="Glyco_trans_28_C"/>
</dbReference>
<dbReference type="GO" id="GO:0051301">
    <property type="term" value="P:cell division"/>
    <property type="evidence" value="ECO:0007669"/>
    <property type="project" value="UniProtKB-KW"/>
</dbReference>
<accession>A0A2H0V671</accession>
<organism evidence="14 15">
    <name type="scientific">Candidatus Falkowbacteria bacterium CG10_big_fil_rev_8_21_14_0_10_39_11</name>
    <dbReference type="NCBI Taxonomy" id="1974565"/>
    <lineage>
        <taxon>Bacteria</taxon>
        <taxon>Candidatus Falkowiibacteriota</taxon>
    </lineage>
</organism>
<dbReference type="GO" id="GO:0051991">
    <property type="term" value="F:UDP-N-acetyl-D-glucosamine:N-acetylmuramoyl-L-alanyl-D-glutamyl-meso-2,6-diaminopimelyl-D-alanyl-D-alanine-diphosphoundecaprenol 4-beta-N-acetylglucosaminlytransferase activity"/>
    <property type="evidence" value="ECO:0007669"/>
    <property type="project" value="RHEA"/>
</dbReference>
<evidence type="ECO:0000313" key="14">
    <source>
        <dbReference type="EMBL" id="PIR94562.1"/>
    </source>
</evidence>
<keyword evidence="2 10" id="KW-0132">Cell division</keyword>
<dbReference type="GO" id="GO:0008360">
    <property type="term" value="P:regulation of cell shape"/>
    <property type="evidence" value="ECO:0007669"/>
    <property type="project" value="UniProtKB-KW"/>
</dbReference>
<sequence length="363" mass="40958">MRIIFSGGGTMGSVSPLLAIYEKIKNKHHVEALWIGTANGPEFEIVNSYHIKFSAIPSGKFRRYFDWRNITDIFLILLGLIKSMWIIFRFKPDIILTAGSFVSVPVAFAAKIFKKRLIVHQQDFQIGLANKLMQPLADKITVAVPELRDKYSKQEKLVVTGNPTRGFLFGGLAERAKHRFKLEDNLPVLLVMGGGIGSEIINQTFIENSEEITKFCQVIHALGRGEQSKWMHHPSIVSNSRYHAVEFLGVELADVYAAATVFFGRAGFGTLTELSSLGKPSVIMPIPSNQQEKNAEFFHHKKAIVYVRQQDFSGEYIINLLHDLFERHSKLTELSHNIKGVLPENAADKYEHLICELLGKYDT</sequence>
<keyword evidence="1 10" id="KW-1003">Cell membrane</keyword>
<gene>
    <name evidence="10" type="primary">murG</name>
    <name evidence="14" type="ORF">COT97_00800</name>
</gene>
<feature type="domain" description="Glycosyltransferase family 28 N-terminal" evidence="12">
    <location>
        <begin position="3"/>
        <end position="140"/>
    </location>
</feature>
<dbReference type="GO" id="GO:0005975">
    <property type="term" value="P:carbohydrate metabolic process"/>
    <property type="evidence" value="ECO:0007669"/>
    <property type="project" value="InterPro"/>
</dbReference>
<feature type="transmembrane region" description="Helical" evidence="11">
    <location>
        <begin position="94"/>
        <end position="113"/>
    </location>
</feature>
<evidence type="ECO:0000256" key="2">
    <source>
        <dbReference type="ARBA" id="ARBA00022618"/>
    </source>
</evidence>
<dbReference type="PANTHER" id="PTHR21015">
    <property type="entry name" value="UDP-N-ACETYLGLUCOSAMINE--N-ACETYLMURAMYL-(PENTAPEPTIDE) PYROPHOSPHORYL-UNDECAPRENOL N-ACETYLGLUCOSAMINE TRANSFERASE 1"/>
    <property type="match status" value="1"/>
</dbReference>
<dbReference type="Pfam" id="PF03033">
    <property type="entry name" value="Glyco_transf_28"/>
    <property type="match status" value="1"/>
</dbReference>
<evidence type="ECO:0000256" key="1">
    <source>
        <dbReference type="ARBA" id="ARBA00022475"/>
    </source>
</evidence>
<reference evidence="15" key="1">
    <citation type="submission" date="2017-09" db="EMBL/GenBank/DDBJ databases">
        <title>Depth-based differentiation of microbial function through sediment-hosted aquifers and enrichment of novel symbionts in the deep terrestrial subsurface.</title>
        <authorList>
            <person name="Probst A.J."/>
            <person name="Ladd B."/>
            <person name="Jarett J.K."/>
            <person name="Geller-Mcgrath D.E."/>
            <person name="Sieber C.M.K."/>
            <person name="Emerson J.B."/>
            <person name="Anantharaman K."/>
            <person name="Thomas B.C."/>
            <person name="Malmstrom R."/>
            <person name="Stieglmeier M."/>
            <person name="Klingl A."/>
            <person name="Woyke T."/>
            <person name="Ryan C.M."/>
            <person name="Banfield J.F."/>
        </authorList>
    </citation>
    <scope>NUCLEOTIDE SEQUENCE [LARGE SCALE GENOMIC DNA]</scope>
</reference>
<comment type="catalytic activity">
    <reaction evidence="10">
        <text>di-trans,octa-cis-undecaprenyl diphospho-N-acetyl-alpha-D-muramoyl-L-alanyl-D-glutamyl-meso-2,6-diaminopimeloyl-D-alanyl-D-alanine + UDP-N-acetyl-alpha-D-glucosamine = di-trans,octa-cis-undecaprenyl diphospho-[N-acetyl-alpha-D-glucosaminyl-(1-&gt;4)]-N-acetyl-alpha-D-muramoyl-L-alanyl-D-glutamyl-meso-2,6-diaminopimeloyl-D-alanyl-D-alanine + UDP + H(+)</text>
        <dbReference type="Rhea" id="RHEA:31227"/>
        <dbReference type="ChEBI" id="CHEBI:15378"/>
        <dbReference type="ChEBI" id="CHEBI:57705"/>
        <dbReference type="ChEBI" id="CHEBI:58223"/>
        <dbReference type="ChEBI" id="CHEBI:61387"/>
        <dbReference type="ChEBI" id="CHEBI:61388"/>
        <dbReference type="EC" id="2.4.1.227"/>
    </reaction>
</comment>
<dbReference type="EC" id="2.4.1.227" evidence="10"/>
<evidence type="ECO:0000256" key="7">
    <source>
        <dbReference type="ARBA" id="ARBA00023136"/>
    </source>
</evidence>
<evidence type="ECO:0000256" key="3">
    <source>
        <dbReference type="ARBA" id="ARBA00022676"/>
    </source>
</evidence>
<evidence type="ECO:0000256" key="4">
    <source>
        <dbReference type="ARBA" id="ARBA00022679"/>
    </source>
</evidence>
<keyword evidence="7 10" id="KW-0472">Membrane</keyword>
<dbReference type="GO" id="GO:0050511">
    <property type="term" value="F:undecaprenyldiphospho-muramoylpentapeptide beta-N-acetylglucosaminyltransferase activity"/>
    <property type="evidence" value="ECO:0007669"/>
    <property type="project" value="UniProtKB-UniRule"/>
</dbReference>
<comment type="caution">
    <text evidence="10">Lacks conserved residue(s) required for the propagation of feature annotation.</text>
</comment>
<comment type="caution">
    <text evidence="14">The sequence shown here is derived from an EMBL/GenBank/DDBJ whole genome shotgun (WGS) entry which is preliminary data.</text>
</comment>
<comment type="pathway">
    <text evidence="10">Cell wall biogenesis; peptidoglycan biosynthesis.</text>
</comment>
<dbReference type="AlphaFoldDB" id="A0A2H0V671"/>
<feature type="transmembrane region" description="Helical" evidence="11">
    <location>
        <begin position="70"/>
        <end position="88"/>
    </location>
</feature>
<protein>
    <recommendedName>
        <fullName evidence="10">UDP-N-acetylglucosamine--N-acetylmuramyl-(pentapeptide) pyrophosphoryl-undecaprenol N-acetylglucosamine transferase</fullName>
        <ecNumber evidence="10">2.4.1.227</ecNumber>
    </recommendedName>
    <alternativeName>
        <fullName evidence="10">Undecaprenyl-PP-MurNAc-pentapeptide-UDPGlcNAc GlcNAc transferase</fullName>
    </alternativeName>
</protein>
<evidence type="ECO:0000313" key="15">
    <source>
        <dbReference type="Proteomes" id="UP000229901"/>
    </source>
</evidence>
<keyword evidence="6 10" id="KW-0573">Peptidoglycan synthesis</keyword>
<name>A0A2H0V671_9BACT</name>
<dbReference type="PANTHER" id="PTHR21015:SF27">
    <property type="entry name" value="UDP-N-ACETYLGLUCOSAMINE--N-ACETYLMURAMYL-(PENTAPEPTIDE) PYROPHOSPHORYL-UNDECAPRENOL N-ACETYLGLUCOSAMINE TRANSFERASE"/>
    <property type="match status" value="1"/>
</dbReference>
<keyword evidence="8 10" id="KW-0131">Cell cycle</keyword>
<dbReference type="Pfam" id="PF04101">
    <property type="entry name" value="Glyco_tran_28_C"/>
    <property type="match status" value="1"/>
</dbReference>
<feature type="binding site" evidence="10">
    <location>
        <position position="291"/>
    </location>
    <ligand>
        <name>UDP-N-acetyl-alpha-D-glucosamine</name>
        <dbReference type="ChEBI" id="CHEBI:57705"/>
    </ligand>
</feature>
<dbReference type="UniPathway" id="UPA00219"/>
<evidence type="ECO:0000259" key="13">
    <source>
        <dbReference type="Pfam" id="PF04101"/>
    </source>
</evidence>
<dbReference type="Gene3D" id="3.40.50.2000">
    <property type="entry name" value="Glycogen Phosphorylase B"/>
    <property type="match status" value="2"/>
</dbReference>
<dbReference type="SUPFAM" id="SSF53756">
    <property type="entry name" value="UDP-Glycosyltransferase/glycogen phosphorylase"/>
    <property type="match status" value="1"/>
</dbReference>
<dbReference type="InterPro" id="IPR006009">
    <property type="entry name" value="GlcNAc_MurG"/>
</dbReference>
<keyword evidence="9 10" id="KW-0961">Cell wall biogenesis/degradation</keyword>
<comment type="subcellular location">
    <subcellularLocation>
        <location evidence="10">Cell membrane</location>
        <topology evidence="10">Peripheral membrane protein</topology>
        <orientation evidence="10">Cytoplasmic side</orientation>
    </subcellularLocation>
</comment>
<dbReference type="EMBL" id="PFAP01000003">
    <property type="protein sequence ID" value="PIR94562.1"/>
    <property type="molecule type" value="Genomic_DNA"/>
</dbReference>
<keyword evidence="3 10" id="KW-0328">Glycosyltransferase</keyword>
<dbReference type="CDD" id="cd03785">
    <property type="entry name" value="GT28_MurG"/>
    <property type="match status" value="1"/>
</dbReference>
<evidence type="ECO:0000256" key="10">
    <source>
        <dbReference type="HAMAP-Rule" id="MF_00033"/>
    </source>
</evidence>
<feature type="binding site" evidence="10">
    <location>
        <position position="165"/>
    </location>
    <ligand>
        <name>UDP-N-acetyl-alpha-D-glucosamine</name>
        <dbReference type="ChEBI" id="CHEBI:57705"/>
    </ligand>
</feature>
<keyword evidence="11" id="KW-0812">Transmembrane</keyword>
<dbReference type="InterPro" id="IPR004276">
    <property type="entry name" value="GlycoTrans_28_N"/>
</dbReference>
<comment type="function">
    <text evidence="10">Cell wall formation. Catalyzes the transfer of a GlcNAc subunit on undecaprenyl-pyrophosphoryl-MurNAc-pentapeptide (lipid intermediate I) to form undecaprenyl-pyrophosphoryl-MurNAc-(pentapeptide)GlcNAc (lipid intermediate II).</text>
</comment>
<dbReference type="GO" id="GO:0071555">
    <property type="term" value="P:cell wall organization"/>
    <property type="evidence" value="ECO:0007669"/>
    <property type="project" value="UniProtKB-KW"/>
</dbReference>
<dbReference type="HAMAP" id="MF_00033">
    <property type="entry name" value="MurG"/>
    <property type="match status" value="1"/>
</dbReference>
<evidence type="ECO:0000256" key="8">
    <source>
        <dbReference type="ARBA" id="ARBA00023306"/>
    </source>
</evidence>